<dbReference type="InterPro" id="IPR011701">
    <property type="entry name" value="MFS"/>
</dbReference>
<feature type="transmembrane region" description="Helical" evidence="6">
    <location>
        <begin position="191"/>
        <end position="210"/>
    </location>
</feature>
<evidence type="ECO:0000256" key="3">
    <source>
        <dbReference type="ARBA" id="ARBA00022692"/>
    </source>
</evidence>
<comment type="subcellular location">
    <subcellularLocation>
        <location evidence="1">Membrane</location>
        <topology evidence="1">Multi-pass membrane protein</topology>
    </subcellularLocation>
</comment>
<dbReference type="PANTHER" id="PTHR43791:SF3">
    <property type="entry name" value="MAJOR FACILITATOR SUPERFAMILY (MFS) PROFILE DOMAIN-CONTAINING PROTEIN"/>
    <property type="match status" value="1"/>
</dbReference>
<dbReference type="Pfam" id="PF07690">
    <property type="entry name" value="MFS_1"/>
    <property type="match status" value="1"/>
</dbReference>
<evidence type="ECO:0000256" key="4">
    <source>
        <dbReference type="ARBA" id="ARBA00022989"/>
    </source>
</evidence>
<dbReference type="Gene3D" id="1.20.1250.20">
    <property type="entry name" value="MFS general substrate transporter like domains"/>
    <property type="match status" value="1"/>
</dbReference>
<feature type="transmembrane region" description="Helical" evidence="6">
    <location>
        <begin position="135"/>
        <end position="154"/>
    </location>
</feature>
<protein>
    <recommendedName>
        <fullName evidence="9">Major facilitator superfamily (MFS) profile domain-containing protein</fullName>
    </recommendedName>
</protein>
<evidence type="ECO:0008006" key="9">
    <source>
        <dbReference type="Google" id="ProtNLM"/>
    </source>
</evidence>
<evidence type="ECO:0000313" key="7">
    <source>
        <dbReference type="EMBL" id="EJT52451.1"/>
    </source>
</evidence>
<comment type="caution">
    <text evidence="7">The sequence shown here is derived from an EMBL/GenBank/DDBJ whole genome shotgun (WGS) entry which is preliminary data.</text>
</comment>
<feature type="transmembrane region" description="Helical" evidence="6">
    <location>
        <begin position="424"/>
        <end position="445"/>
    </location>
</feature>
<dbReference type="GO" id="GO:0016020">
    <property type="term" value="C:membrane"/>
    <property type="evidence" value="ECO:0007669"/>
    <property type="project" value="UniProtKB-SubCell"/>
</dbReference>
<sequence length="469" mass="52541">MSTENDEKSLALGVSNMLWSDNGDDDLKLTRSCPSFQSIDDGFDPAEVKRLTRKVDFRIVPILSAMYSISLIDRNNVSLARQANNMAMQNTLGLGVGMRFSIITLVFFLTYIVCELPSQLGLRRFGPRWWLGTAVLLWGIVMITMTFASSWIHLVVQRLLLGMFESCLLPGAAYLLACWYPRRNMASRNAIFFTVSCVMAGLAGIMTWGFSHLDGKRGLAGWQWIFLLCGVLTILVAIATYLGIQDFPDRATFLTKEERHLITTRIQRDRADADADKLDMHKVLRYVKDPKIWIWGYCFCCGTMGGYSLAFFQPRNALSQILICPPQIWMMTQTITLAFIADRTKWRSQVVIFNALVMITGTMVYSQLPKSQKGARYFGVFANIRAQSKRAFTSAVVIAFGGIGGIIAAVAFKESEATRGYPTGIWLTVAMNGVMVFAAAGLKLYMVQANRRANRGLTVLEGHEGFRYQ</sequence>
<feature type="transmembrane region" description="Helical" evidence="6">
    <location>
        <begin position="160"/>
        <end position="179"/>
    </location>
</feature>
<dbReference type="Proteomes" id="UP000002748">
    <property type="component" value="Unassembled WGS sequence"/>
</dbReference>
<evidence type="ECO:0000256" key="5">
    <source>
        <dbReference type="ARBA" id="ARBA00023136"/>
    </source>
</evidence>
<gene>
    <name evidence="7" type="ORF">A1Q1_03967</name>
</gene>
<evidence type="ECO:0000256" key="2">
    <source>
        <dbReference type="ARBA" id="ARBA00022448"/>
    </source>
</evidence>
<dbReference type="RefSeq" id="XP_014183818.1">
    <property type="nucleotide sequence ID" value="XM_014328343.1"/>
</dbReference>
<keyword evidence="2" id="KW-0813">Transport</keyword>
<keyword evidence="5 6" id="KW-0472">Membrane</keyword>
<dbReference type="AlphaFoldDB" id="J5TS08"/>
<dbReference type="OrthoDB" id="3639251at2759"/>
<dbReference type="PANTHER" id="PTHR43791">
    <property type="entry name" value="PERMEASE-RELATED"/>
    <property type="match status" value="1"/>
</dbReference>
<feature type="transmembrane region" description="Helical" evidence="6">
    <location>
        <begin position="222"/>
        <end position="244"/>
    </location>
</feature>
<feature type="transmembrane region" description="Helical" evidence="6">
    <location>
        <begin position="350"/>
        <end position="368"/>
    </location>
</feature>
<dbReference type="KEGG" id="tasa:A1Q1_03967"/>
<reference evidence="7 8" key="1">
    <citation type="journal article" date="2012" name="Eukaryot. Cell">
        <title>Draft genome sequence of CBS 2479, the standard type strain of Trichosporon asahii.</title>
        <authorList>
            <person name="Yang R.Y."/>
            <person name="Li H.T."/>
            <person name="Zhu H."/>
            <person name="Zhou G.P."/>
            <person name="Wang M."/>
            <person name="Wang L."/>
        </authorList>
    </citation>
    <scope>NUCLEOTIDE SEQUENCE [LARGE SCALE GENOMIC DNA]</scope>
    <source>
        <strain evidence="8">ATCC 90039 / CBS 2479 / JCM 2466 / KCTC 7840 / NCYC 2677 / UAMH 7654</strain>
    </source>
</reference>
<name>J5TS08_TRIAS</name>
<dbReference type="InterPro" id="IPR036259">
    <property type="entry name" value="MFS_trans_sf"/>
</dbReference>
<keyword evidence="4 6" id="KW-1133">Transmembrane helix</keyword>
<dbReference type="EMBL" id="ALBS01000025">
    <property type="protein sequence ID" value="EJT52451.1"/>
    <property type="molecule type" value="Genomic_DNA"/>
</dbReference>
<dbReference type="GO" id="GO:0022857">
    <property type="term" value="F:transmembrane transporter activity"/>
    <property type="evidence" value="ECO:0007669"/>
    <property type="project" value="InterPro"/>
</dbReference>
<proteinExistence type="predicted"/>
<evidence type="ECO:0000313" key="8">
    <source>
        <dbReference type="Proteomes" id="UP000002748"/>
    </source>
</evidence>
<organism evidence="7 8">
    <name type="scientific">Trichosporon asahii var. asahii (strain ATCC 90039 / CBS 2479 / JCM 2466 / KCTC 7840 / NBRC 103889/ NCYC 2677 / UAMH 7654)</name>
    <name type="common">Yeast</name>
    <dbReference type="NCBI Taxonomy" id="1186058"/>
    <lineage>
        <taxon>Eukaryota</taxon>
        <taxon>Fungi</taxon>
        <taxon>Dikarya</taxon>
        <taxon>Basidiomycota</taxon>
        <taxon>Agaricomycotina</taxon>
        <taxon>Tremellomycetes</taxon>
        <taxon>Trichosporonales</taxon>
        <taxon>Trichosporonaceae</taxon>
        <taxon>Trichosporon</taxon>
    </lineage>
</organism>
<feature type="transmembrane region" description="Helical" evidence="6">
    <location>
        <begin position="391"/>
        <end position="412"/>
    </location>
</feature>
<keyword evidence="3 6" id="KW-0812">Transmembrane</keyword>
<feature type="transmembrane region" description="Helical" evidence="6">
    <location>
        <begin position="292"/>
        <end position="312"/>
    </location>
</feature>
<dbReference type="GeneID" id="25987480"/>
<accession>J5TS08</accession>
<evidence type="ECO:0000256" key="6">
    <source>
        <dbReference type="SAM" id="Phobius"/>
    </source>
</evidence>
<dbReference type="VEuPathDB" id="FungiDB:A1Q1_03967"/>
<dbReference type="FunFam" id="1.20.1250.20:FF:000018">
    <property type="entry name" value="MFS transporter permease"/>
    <property type="match status" value="1"/>
</dbReference>
<evidence type="ECO:0000256" key="1">
    <source>
        <dbReference type="ARBA" id="ARBA00004141"/>
    </source>
</evidence>
<dbReference type="HOGENOM" id="CLU_001265_0_1_1"/>
<dbReference type="SUPFAM" id="SSF103473">
    <property type="entry name" value="MFS general substrate transporter"/>
    <property type="match status" value="1"/>
</dbReference>
<feature type="transmembrane region" description="Helical" evidence="6">
    <location>
        <begin position="92"/>
        <end position="114"/>
    </location>
</feature>